<gene>
    <name evidence="1" type="ORF">BJ993_004110</name>
</gene>
<name>A0A7Y9ZLD0_9ACTN</name>
<comment type="caution">
    <text evidence="1">The sequence shown here is derived from an EMBL/GenBank/DDBJ whole genome shotgun (WGS) entry which is preliminary data.</text>
</comment>
<reference evidence="1 2" key="1">
    <citation type="submission" date="2020-07" db="EMBL/GenBank/DDBJ databases">
        <title>Sequencing the genomes of 1000 actinobacteria strains.</title>
        <authorList>
            <person name="Klenk H.-P."/>
        </authorList>
    </citation>
    <scope>NUCLEOTIDE SEQUENCE [LARGE SCALE GENOMIC DNA]</scope>
    <source>
        <strain evidence="1 2">DSM 15131</strain>
    </source>
</reference>
<dbReference type="AlphaFoldDB" id="A0A7Y9ZLD0"/>
<proteinExistence type="predicted"/>
<evidence type="ECO:0000313" key="2">
    <source>
        <dbReference type="Proteomes" id="UP000562045"/>
    </source>
</evidence>
<dbReference type="Proteomes" id="UP000562045">
    <property type="component" value="Unassembled WGS sequence"/>
</dbReference>
<organism evidence="1 2">
    <name type="scientific">Nocardioides aromaticivorans</name>
    <dbReference type="NCBI Taxonomy" id="200618"/>
    <lineage>
        <taxon>Bacteria</taxon>
        <taxon>Bacillati</taxon>
        <taxon>Actinomycetota</taxon>
        <taxon>Actinomycetes</taxon>
        <taxon>Propionibacteriales</taxon>
        <taxon>Nocardioidaceae</taxon>
        <taxon>Nocardioides</taxon>
    </lineage>
</organism>
<dbReference type="InterPro" id="IPR003615">
    <property type="entry name" value="HNH_nuc"/>
</dbReference>
<protein>
    <recommendedName>
        <fullName evidence="3">DUF222 domain-containing protein</fullName>
    </recommendedName>
</protein>
<sequence length="436" mass="47772">MATRHRHHQLADMSADAVLSFAEQRHAARLDAERDILEAAYQWAVLHSPDALPATDKRGRERAKPAGALGTPKITEHAAATFGARIQTSPYGAKKLIADAVDLVHRLPKLWAGVQAGQVRSTHARHVADATRELSAEEAAWVDGEVVEIADGRLAWSRFEAVVEGKVAAASPELTKAKEEAAAKDTFIRRSRVDKHGIMTMTIRDHAAVILGSEAGLDATADGLKDQMPDATKTERRLAAFALLTNPEAHVDLTVGPVKPKVLIRLHCTPDSAIARMEGHGPLTVQYVRHLVDHFASQVKVQPVINLNQGASVDAYEIPHRLREAVHLIHPGDTFPFAANLSRQVDLDHQIPYAEGGPTSTDNLGPLTRTHHRIKTHAGWEVRQPFPGIVIWRDPHGAHYLVDQTGTRKVTATRRDRTPPRPDRFGRVVIVCDLAA</sequence>
<dbReference type="RefSeq" id="WP_179650937.1">
    <property type="nucleotide sequence ID" value="NZ_JACBZM010000001.1"/>
</dbReference>
<evidence type="ECO:0000313" key="1">
    <source>
        <dbReference type="EMBL" id="NYI47030.1"/>
    </source>
</evidence>
<evidence type="ECO:0008006" key="3">
    <source>
        <dbReference type="Google" id="ProtNLM"/>
    </source>
</evidence>
<dbReference type="EMBL" id="JACBZM010000001">
    <property type="protein sequence ID" value="NYI47030.1"/>
    <property type="molecule type" value="Genomic_DNA"/>
</dbReference>
<accession>A0A7Y9ZLD0</accession>
<dbReference type="CDD" id="cd00085">
    <property type="entry name" value="HNHc"/>
    <property type="match status" value="1"/>
</dbReference>